<comment type="caution">
    <text evidence="7">The sequence shown here is derived from an EMBL/GenBank/DDBJ whole genome shotgun (WGS) entry which is preliminary data.</text>
</comment>
<keyword evidence="8" id="KW-1185">Reference proteome</keyword>
<dbReference type="Pfam" id="PF13639">
    <property type="entry name" value="zf-RING_2"/>
    <property type="match status" value="1"/>
</dbReference>
<dbReference type="PANTHER" id="PTHR45931">
    <property type="entry name" value="SI:CH211-59O9.10"/>
    <property type="match status" value="1"/>
</dbReference>
<feature type="compositionally biased region" description="Polar residues" evidence="5">
    <location>
        <begin position="346"/>
        <end position="355"/>
    </location>
</feature>
<keyword evidence="1" id="KW-0479">Metal-binding</keyword>
<dbReference type="PANTHER" id="PTHR45931:SF3">
    <property type="entry name" value="RING ZINC FINGER-CONTAINING PROTEIN"/>
    <property type="match status" value="1"/>
</dbReference>
<dbReference type="InterPro" id="IPR013083">
    <property type="entry name" value="Znf_RING/FYVE/PHD"/>
</dbReference>
<dbReference type="SUPFAM" id="SSF57850">
    <property type="entry name" value="RING/U-box"/>
    <property type="match status" value="1"/>
</dbReference>
<reference evidence="7" key="1">
    <citation type="submission" date="2021-02" db="EMBL/GenBank/DDBJ databases">
        <authorList>
            <person name="Nowell W R."/>
        </authorList>
    </citation>
    <scope>NUCLEOTIDE SEQUENCE</scope>
</reference>
<feature type="region of interest" description="Disordered" evidence="5">
    <location>
        <begin position="329"/>
        <end position="361"/>
    </location>
</feature>
<dbReference type="AlphaFoldDB" id="A0A816CGR8"/>
<dbReference type="GO" id="GO:0061630">
    <property type="term" value="F:ubiquitin protein ligase activity"/>
    <property type="evidence" value="ECO:0007669"/>
    <property type="project" value="TreeGrafter"/>
</dbReference>
<protein>
    <recommendedName>
        <fullName evidence="6">RING-type domain-containing protein</fullName>
    </recommendedName>
</protein>
<evidence type="ECO:0000256" key="5">
    <source>
        <dbReference type="SAM" id="MobiDB-lite"/>
    </source>
</evidence>
<name>A0A816CGR8_ADIRI</name>
<proteinExistence type="predicted"/>
<evidence type="ECO:0000256" key="1">
    <source>
        <dbReference type="ARBA" id="ARBA00022723"/>
    </source>
</evidence>
<dbReference type="EMBL" id="CAJNOR010007780">
    <property type="protein sequence ID" value="CAF1623201.1"/>
    <property type="molecule type" value="Genomic_DNA"/>
</dbReference>
<evidence type="ECO:0000259" key="6">
    <source>
        <dbReference type="PROSITE" id="PS50089"/>
    </source>
</evidence>
<accession>A0A816CGR8</accession>
<sequence length="361" mass="42028">MEEEHRSINNNNDITSDARRLTIRRNLLRQTTTSRSSPYDSTLSNLERQRRRQILPSINNLITNLENPIEQENIELSPENDEYEVILELTDALPIEETPTGGEILLLSTLVFHLFCLLFKENDISHHEQDESYQSLSTLDSELIDDDDDVVDNRSRFYYTSTNIPIYDYSSSTDPLLNQNHPLDFSTHEYHQIYSPTIDNDEDLSIEIILETSQNHSLSPIPRRRRSIIPSNVRANRGLRSLDILSIPQKLYSSLKDQFDQENSYSSFIINTQCYICLEDFQSIDSIKILNCQHVFHNGCINEWLRHHSNCAYCRTPVLIDVLRSRTERRQRARARRPTTRSSPSNSIQRTSSESPILEQE</sequence>
<dbReference type="InterPro" id="IPR001841">
    <property type="entry name" value="Znf_RING"/>
</dbReference>
<dbReference type="GO" id="GO:0008270">
    <property type="term" value="F:zinc ion binding"/>
    <property type="evidence" value="ECO:0007669"/>
    <property type="project" value="UniProtKB-KW"/>
</dbReference>
<evidence type="ECO:0000256" key="4">
    <source>
        <dbReference type="PROSITE-ProRule" id="PRU00175"/>
    </source>
</evidence>
<evidence type="ECO:0000256" key="3">
    <source>
        <dbReference type="ARBA" id="ARBA00022833"/>
    </source>
</evidence>
<dbReference type="InterPro" id="IPR051834">
    <property type="entry name" value="RING_finger_E3_ligase"/>
</dbReference>
<dbReference type="GO" id="GO:0006511">
    <property type="term" value="P:ubiquitin-dependent protein catabolic process"/>
    <property type="evidence" value="ECO:0007669"/>
    <property type="project" value="TreeGrafter"/>
</dbReference>
<evidence type="ECO:0000313" key="8">
    <source>
        <dbReference type="Proteomes" id="UP000663828"/>
    </source>
</evidence>
<gene>
    <name evidence="7" type="ORF">XAT740_LOCUS50539</name>
</gene>
<keyword evidence="3" id="KW-0862">Zinc</keyword>
<feature type="domain" description="RING-type" evidence="6">
    <location>
        <begin position="274"/>
        <end position="315"/>
    </location>
</feature>
<dbReference type="GO" id="GO:0005634">
    <property type="term" value="C:nucleus"/>
    <property type="evidence" value="ECO:0007669"/>
    <property type="project" value="TreeGrafter"/>
</dbReference>
<organism evidence="7 8">
    <name type="scientific">Adineta ricciae</name>
    <name type="common">Rotifer</name>
    <dbReference type="NCBI Taxonomy" id="249248"/>
    <lineage>
        <taxon>Eukaryota</taxon>
        <taxon>Metazoa</taxon>
        <taxon>Spiralia</taxon>
        <taxon>Gnathifera</taxon>
        <taxon>Rotifera</taxon>
        <taxon>Eurotatoria</taxon>
        <taxon>Bdelloidea</taxon>
        <taxon>Adinetida</taxon>
        <taxon>Adinetidae</taxon>
        <taxon>Adineta</taxon>
    </lineage>
</organism>
<keyword evidence="2 4" id="KW-0863">Zinc-finger</keyword>
<dbReference type="PROSITE" id="PS50089">
    <property type="entry name" value="ZF_RING_2"/>
    <property type="match status" value="1"/>
</dbReference>
<evidence type="ECO:0000256" key="2">
    <source>
        <dbReference type="ARBA" id="ARBA00022771"/>
    </source>
</evidence>
<dbReference type="SMART" id="SM00184">
    <property type="entry name" value="RING"/>
    <property type="match status" value="1"/>
</dbReference>
<dbReference type="Gene3D" id="3.30.40.10">
    <property type="entry name" value="Zinc/RING finger domain, C3HC4 (zinc finger)"/>
    <property type="match status" value="1"/>
</dbReference>
<evidence type="ECO:0000313" key="7">
    <source>
        <dbReference type="EMBL" id="CAF1623201.1"/>
    </source>
</evidence>
<dbReference type="Proteomes" id="UP000663828">
    <property type="component" value="Unassembled WGS sequence"/>
</dbReference>